<evidence type="ECO:0000256" key="4">
    <source>
        <dbReference type="ARBA" id="ARBA00022679"/>
    </source>
</evidence>
<dbReference type="PANTHER" id="PTHR43586:SF8">
    <property type="entry name" value="CYSTEINE DESULFURASE 1, CHLOROPLASTIC"/>
    <property type="match status" value="1"/>
</dbReference>
<dbReference type="EC" id="2.8.1.7" evidence="3"/>
<dbReference type="Proteomes" id="UP000319557">
    <property type="component" value="Chromosome"/>
</dbReference>
<dbReference type="GO" id="GO:0031071">
    <property type="term" value="F:cysteine desulfurase activity"/>
    <property type="evidence" value="ECO:0007669"/>
    <property type="project" value="UniProtKB-EC"/>
</dbReference>
<evidence type="ECO:0000313" key="8">
    <source>
        <dbReference type="EMBL" id="QDS89751.1"/>
    </source>
</evidence>
<feature type="domain" description="Aminotransferase class V" evidence="7">
    <location>
        <begin position="34"/>
        <end position="405"/>
    </location>
</feature>
<dbReference type="Gene3D" id="3.90.1150.10">
    <property type="entry name" value="Aspartate Aminotransferase, domain 1"/>
    <property type="match status" value="1"/>
</dbReference>
<dbReference type="CDD" id="cd06453">
    <property type="entry name" value="SufS_like"/>
    <property type="match status" value="1"/>
</dbReference>
<dbReference type="NCBIfam" id="TIGR01979">
    <property type="entry name" value="sufS"/>
    <property type="match status" value="1"/>
</dbReference>
<gene>
    <name evidence="8" type="primary">csd_3</name>
    <name evidence="8" type="ORF">EC9_39510</name>
</gene>
<dbReference type="OrthoDB" id="9804366at2"/>
<sequence length="423" mass="46089">MNTTERSPLAIDAAAYRQDFPILSRQLREGVPLVYLDNAASTQRPQAVIDAMDACYEGYYANVHRGIHTLSEESTQQYEDARLRVARFLSVVNECELIFTPGTTAAINLVARSWGDANIKSGDVILTTMMEHHANIVPWQQLAQRTGCRVEFAPLTEDGRLCIESFDRRLADLQPKLVAVTAASNVLGTINPVAELVAKARDAGAVTLVDAAQAVPHAKVDVNRWNADFVTFSGHKVCGPTGIGVLHGKQQLLDAMPPFLGGGAMIHRVTTSGFEPAGLPEKFEAGTPAIAEAIGLAAAIDYVDAVGLDRIHAYELQLCTIAHEALQEIEGVHILGPAPKHKAGIVSFAIDGVHPHDISQWLDRRGIAVRAGHHCAMPLHELLQISASTRASFYFYNTPEEVLQFADAVRSARDKFNRPRKRT</sequence>
<dbReference type="InterPro" id="IPR010970">
    <property type="entry name" value="Cys_dSase_SufS"/>
</dbReference>
<evidence type="ECO:0000259" key="7">
    <source>
        <dbReference type="Pfam" id="PF00266"/>
    </source>
</evidence>
<comment type="cofactor">
    <cofactor evidence="1">
        <name>pyridoxal 5'-phosphate</name>
        <dbReference type="ChEBI" id="CHEBI:597326"/>
    </cofactor>
</comment>
<dbReference type="SUPFAM" id="SSF53383">
    <property type="entry name" value="PLP-dependent transferases"/>
    <property type="match status" value="1"/>
</dbReference>
<evidence type="ECO:0000256" key="5">
    <source>
        <dbReference type="ARBA" id="ARBA00022898"/>
    </source>
</evidence>
<keyword evidence="9" id="KW-1185">Reference proteome</keyword>
<evidence type="ECO:0000256" key="2">
    <source>
        <dbReference type="ARBA" id="ARBA00010447"/>
    </source>
</evidence>
<proteinExistence type="inferred from homology"/>
<keyword evidence="4 8" id="KW-0808">Transferase</keyword>
<keyword evidence="5" id="KW-0663">Pyridoxal phosphate</keyword>
<comment type="similarity">
    <text evidence="2">Belongs to the class-V pyridoxal-phosphate-dependent aminotransferase family. Csd subfamily.</text>
</comment>
<evidence type="ECO:0000256" key="3">
    <source>
        <dbReference type="ARBA" id="ARBA00012239"/>
    </source>
</evidence>
<name>A0A517M4F0_9BACT</name>
<evidence type="ECO:0000256" key="1">
    <source>
        <dbReference type="ARBA" id="ARBA00001933"/>
    </source>
</evidence>
<dbReference type="InterPro" id="IPR015422">
    <property type="entry name" value="PyrdxlP-dep_Trfase_small"/>
</dbReference>
<protein>
    <recommendedName>
        <fullName evidence="3">cysteine desulfurase</fullName>
        <ecNumber evidence="3">2.8.1.7</ecNumber>
    </recommendedName>
</protein>
<dbReference type="GO" id="GO:0006534">
    <property type="term" value="P:cysteine metabolic process"/>
    <property type="evidence" value="ECO:0007669"/>
    <property type="project" value="InterPro"/>
</dbReference>
<dbReference type="InterPro" id="IPR015424">
    <property type="entry name" value="PyrdxlP-dep_Trfase"/>
</dbReference>
<organism evidence="8 9">
    <name type="scientific">Rosistilla ulvae</name>
    <dbReference type="NCBI Taxonomy" id="1930277"/>
    <lineage>
        <taxon>Bacteria</taxon>
        <taxon>Pseudomonadati</taxon>
        <taxon>Planctomycetota</taxon>
        <taxon>Planctomycetia</taxon>
        <taxon>Pirellulales</taxon>
        <taxon>Pirellulaceae</taxon>
        <taxon>Rosistilla</taxon>
    </lineage>
</organism>
<comment type="catalytic activity">
    <reaction evidence="6">
        <text>(sulfur carrier)-H + L-cysteine = (sulfur carrier)-SH + L-alanine</text>
        <dbReference type="Rhea" id="RHEA:43892"/>
        <dbReference type="Rhea" id="RHEA-COMP:14737"/>
        <dbReference type="Rhea" id="RHEA-COMP:14739"/>
        <dbReference type="ChEBI" id="CHEBI:29917"/>
        <dbReference type="ChEBI" id="CHEBI:35235"/>
        <dbReference type="ChEBI" id="CHEBI:57972"/>
        <dbReference type="ChEBI" id="CHEBI:64428"/>
        <dbReference type="EC" id="2.8.1.7"/>
    </reaction>
</comment>
<dbReference type="InterPro" id="IPR000192">
    <property type="entry name" value="Aminotrans_V_dom"/>
</dbReference>
<dbReference type="Gene3D" id="3.40.640.10">
    <property type="entry name" value="Type I PLP-dependent aspartate aminotransferase-like (Major domain)"/>
    <property type="match status" value="1"/>
</dbReference>
<dbReference type="AlphaFoldDB" id="A0A517M4F0"/>
<dbReference type="RefSeq" id="WP_145347658.1">
    <property type="nucleotide sequence ID" value="NZ_CP036261.1"/>
</dbReference>
<dbReference type="KEGG" id="ruv:EC9_39510"/>
<evidence type="ECO:0000256" key="6">
    <source>
        <dbReference type="ARBA" id="ARBA00050776"/>
    </source>
</evidence>
<accession>A0A517M4F0</accession>
<dbReference type="InterPro" id="IPR015421">
    <property type="entry name" value="PyrdxlP-dep_Trfase_major"/>
</dbReference>
<dbReference type="PANTHER" id="PTHR43586">
    <property type="entry name" value="CYSTEINE DESULFURASE"/>
    <property type="match status" value="1"/>
</dbReference>
<evidence type="ECO:0000313" key="9">
    <source>
        <dbReference type="Proteomes" id="UP000319557"/>
    </source>
</evidence>
<dbReference type="GO" id="GO:0030170">
    <property type="term" value="F:pyridoxal phosphate binding"/>
    <property type="evidence" value="ECO:0007669"/>
    <property type="project" value="InterPro"/>
</dbReference>
<dbReference type="EMBL" id="CP036261">
    <property type="protein sequence ID" value="QDS89751.1"/>
    <property type="molecule type" value="Genomic_DNA"/>
</dbReference>
<dbReference type="Pfam" id="PF00266">
    <property type="entry name" value="Aminotran_5"/>
    <property type="match status" value="1"/>
</dbReference>
<reference evidence="8 9" key="1">
    <citation type="submission" date="2019-02" db="EMBL/GenBank/DDBJ databases">
        <title>Deep-cultivation of Planctomycetes and their phenomic and genomic characterization uncovers novel biology.</title>
        <authorList>
            <person name="Wiegand S."/>
            <person name="Jogler M."/>
            <person name="Boedeker C."/>
            <person name="Pinto D."/>
            <person name="Vollmers J."/>
            <person name="Rivas-Marin E."/>
            <person name="Kohn T."/>
            <person name="Peeters S.H."/>
            <person name="Heuer A."/>
            <person name="Rast P."/>
            <person name="Oberbeckmann S."/>
            <person name="Bunk B."/>
            <person name="Jeske O."/>
            <person name="Meyerdierks A."/>
            <person name="Storesund J.E."/>
            <person name="Kallscheuer N."/>
            <person name="Luecker S."/>
            <person name="Lage O.M."/>
            <person name="Pohl T."/>
            <person name="Merkel B.J."/>
            <person name="Hornburger P."/>
            <person name="Mueller R.-W."/>
            <person name="Bruemmer F."/>
            <person name="Labrenz M."/>
            <person name="Spormann A.M."/>
            <person name="Op den Camp H."/>
            <person name="Overmann J."/>
            <person name="Amann R."/>
            <person name="Jetten M.S.M."/>
            <person name="Mascher T."/>
            <person name="Medema M.H."/>
            <person name="Devos D.P."/>
            <person name="Kaster A.-K."/>
            <person name="Ovreas L."/>
            <person name="Rohde M."/>
            <person name="Galperin M.Y."/>
            <person name="Jogler C."/>
        </authorList>
    </citation>
    <scope>NUCLEOTIDE SEQUENCE [LARGE SCALE GENOMIC DNA]</scope>
    <source>
        <strain evidence="8 9">EC9</strain>
    </source>
</reference>